<proteinExistence type="inferred from homology"/>
<protein>
    <recommendedName>
        <fullName evidence="3">Coenzyme A biosynthesis bifunctional protein CoaBC</fullName>
    </recommendedName>
    <alternativeName>
        <fullName evidence="3">DNA/pantothenate metabolism flavoprotein</fullName>
    </alternativeName>
    <alternativeName>
        <fullName evidence="3">Phosphopantothenoylcysteine synthetase/decarboxylase</fullName>
        <shortName evidence="3">PPCS-PPCDC</shortName>
    </alternativeName>
    <domain>
        <recommendedName>
            <fullName evidence="3">Phosphopantothenoylcysteine decarboxylase</fullName>
            <shortName evidence="3">PPC decarboxylase</shortName>
            <shortName evidence="3">PPC-DC</shortName>
            <ecNumber evidence="3">4.1.1.36</ecNumber>
        </recommendedName>
        <alternativeName>
            <fullName evidence="3">CoaC</fullName>
        </alternativeName>
    </domain>
    <domain>
        <recommendedName>
            <fullName evidence="3">Phosphopantothenate--cysteine ligase</fullName>
            <ecNumber evidence="3">6.3.2.5</ecNumber>
        </recommendedName>
        <alternativeName>
            <fullName evidence="3">CoaB</fullName>
        </alternativeName>
        <alternativeName>
            <fullName evidence="3">Phosphopantothenoylcysteine synthetase</fullName>
            <shortName evidence="3">PPC synthetase</shortName>
            <shortName evidence="3">PPC-S</shortName>
        </alternativeName>
    </domain>
</protein>
<dbReference type="InterPro" id="IPR036551">
    <property type="entry name" value="Flavin_trans-like"/>
</dbReference>
<dbReference type="AlphaFoldDB" id="A0A4P2Q8X6"/>
<comment type="cofactor">
    <cofactor evidence="3">
        <name>FMN</name>
        <dbReference type="ChEBI" id="CHEBI:58210"/>
    </cofactor>
    <text evidence="3">Binds 1 FMN per subunit.</text>
</comment>
<feature type="compositionally biased region" description="Pro residues" evidence="5">
    <location>
        <begin position="8"/>
        <end position="19"/>
    </location>
</feature>
<dbReference type="GO" id="GO:0015941">
    <property type="term" value="P:pantothenate catabolic process"/>
    <property type="evidence" value="ECO:0007669"/>
    <property type="project" value="InterPro"/>
</dbReference>
<dbReference type="EC" id="4.1.1.36" evidence="3"/>
<feature type="binding site" evidence="3">
    <location>
        <begin position="328"/>
        <end position="331"/>
    </location>
    <ligand>
        <name>CTP</name>
        <dbReference type="ChEBI" id="CHEBI:37563"/>
    </ligand>
</feature>
<dbReference type="HAMAP" id="MF_02225">
    <property type="entry name" value="CoaBC"/>
    <property type="match status" value="1"/>
</dbReference>
<comment type="catalytic activity">
    <reaction evidence="3 4">
        <text>(R)-4'-phosphopantothenate + L-cysteine + CTP = N-[(R)-4-phosphopantothenoyl]-L-cysteine + CMP + diphosphate + H(+)</text>
        <dbReference type="Rhea" id="RHEA:19397"/>
        <dbReference type="ChEBI" id="CHEBI:10986"/>
        <dbReference type="ChEBI" id="CHEBI:15378"/>
        <dbReference type="ChEBI" id="CHEBI:33019"/>
        <dbReference type="ChEBI" id="CHEBI:35235"/>
        <dbReference type="ChEBI" id="CHEBI:37563"/>
        <dbReference type="ChEBI" id="CHEBI:59458"/>
        <dbReference type="ChEBI" id="CHEBI:60377"/>
        <dbReference type="EC" id="6.3.2.5"/>
    </reaction>
</comment>
<feature type="region of interest" description="Disordered" evidence="5">
    <location>
        <begin position="1"/>
        <end position="22"/>
    </location>
</feature>
<dbReference type="OrthoDB" id="9802554at2"/>
<dbReference type="NCBIfam" id="TIGR00521">
    <property type="entry name" value="coaBC_dfp"/>
    <property type="match status" value="1"/>
</dbReference>
<comment type="caution">
    <text evidence="3">Lacks conserved residue(s) required for the propagation of feature annotation.</text>
</comment>
<name>A0A4P2Q8X6_SORCE</name>
<feature type="binding site" evidence="3">
    <location>
        <position position="379"/>
    </location>
    <ligand>
        <name>CTP</name>
        <dbReference type="ChEBI" id="CHEBI:37563"/>
    </ligand>
</feature>
<dbReference type="Gene3D" id="3.40.50.10300">
    <property type="entry name" value="CoaB-like"/>
    <property type="match status" value="1"/>
</dbReference>
<dbReference type="EMBL" id="CP012670">
    <property type="protein sequence ID" value="AUX26054.1"/>
    <property type="molecule type" value="Genomic_DNA"/>
</dbReference>
<comment type="cofactor">
    <cofactor evidence="3">
        <name>Mg(2+)</name>
        <dbReference type="ChEBI" id="CHEBI:18420"/>
    </cofactor>
</comment>
<dbReference type="GO" id="GO:0010181">
    <property type="term" value="F:FMN binding"/>
    <property type="evidence" value="ECO:0007669"/>
    <property type="project" value="UniProtKB-UniRule"/>
</dbReference>
<comment type="pathway">
    <text evidence="3 4">Cofactor biosynthesis; coenzyme A biosynthesis; CoA from (R)-pantothenate: step 3/5.</text>
</comment>
<dbReference type="PANTHER" id="PTHR14359:SF6">
    <property type="entry name" value="PHOSPHOPANTOTHENOYLCYSTEINE DECARBOXYLASE"/>
    <property type="match status" value="1"/>
</dbReference>
<dbReference type="GO" id="GO:0071513">
    <property type="term" value="C:phosphopantothenoylcysteine decarboxylase complex"/>
    <property type="evidence" value="ECO:0007669"/>
    <property type="project" value="TreeGrafter"/>
</dbReference>
<comment type="function">
    <text evidence="4">Catalyzes two steps in the biosynthesis of coenzyme A. In the first step cysteine is conjugated to 4'-phosphopantothenate to form 4-phosphopantothenoylcysteine, in the latter compound is decarboxylated to form 4'-phosphopantotheine.</text>
</comment>
<dbReference type="InterPro" id="IPR003382">
    <property type="entry name" value="Flavoprotein"/>
</dbReference>
<dbReference type="EC" id="6.3.2.5" evidence="3"/>
<organism evidence="8 9">
    <name type="scientific">Sorangium cellulosum</name>
    <name type="common">Polyangium cellulosum</name>
    <dbReference type="NCBI Taxonomy" id="56"/>
    <lineage>
        <taxon>Bacteria</taxon>
        <taxon>Pseudomonadati</taxon>
        <taxon>Myxococcota</taxon>
        <taxon>Polyangia</taxon>
        <taxon>Polyangiales</taxon>
        <taxon>Polyangiaceae</taxon>
        <taxon>Sorangium</taxon>
    </lineage>
</organism>
<reference evidence="8 9" key="1">
    <citation type="submission" date="2015-09" db="EMBL/GenBank/DDBJ databases">
        <title>Sorangium comparison.</title>
        <authorList>
            <person name="Zaburannyi N."/>
            <person name="Bunk B."/>
            <person name="Overmann J."/>
            <person name="Mueller R."/>
        </authorList>
    </citation>
    <scope>NUCLEOTIDE SEQUENCE [LARGE SCALE GENOMIC DNA]</scope>
    <source>
        <strain evidence="8 9">So ceGT47</strain>
    </source>
</reference>
<dbReference type="InterPro" id="IPR007085">
    <property type="entry name" value="DNA/pantothenate-metab_flavo_C"/>
</dbReference>
<dbReference type="GO" id="GO:0015937">
    <property type="term" value="P:coenzyme A biosynthetic process"/>
    <property type="evidence" value="ECO:0007669"/>
    <property type="project" value="UniProtKB-UniRule"/>
</dbReference>
<evidence type="ECO:0000259" key="7">
    <source>
        <dbReference type="Pfam" id="PF04127"/>
    </source>
</evidence>
<keyword evidence="3" id="KW-0479">Metal-binding</keyword>
<dbReference type="GO" id="GO:0004632">
    <property type="term" value="F:phosphopantothenate--cysteine ligase activity"/>
    <property type="evidence" value="ECO:0007669"/>
    <property type="project" value="UniProtKB-UniRule"/>
</dbReference>
<dbReference type="Proteomes" id="UP000295781">
    <property type="component" value="Chromosome"/>
</dbReference>
<feature type="domain" description="DNA/pantothenate metabolism flavoprotein C-terminal" evidence="7">
    <location>
        <begin position="205"/>
        <end position="429"/>
    </location>
</feature>
<keyword evidence="3" id="KW-0511">Multifunctional enzyme</keyword>
<dbReference type="RefSeq" id="WP_129353399.1">
    <property type="nucleotide sequence ID" value="NZ_CP012670.1"/>
</dbReference>
<comment type="pathway">
    <text evidence="3 4">Cofactor biosynthesis; coenzyme A biosynthesis; CoA from (R)-pantothenate: step 2/5.</text>
</comment>
<dbReference type="Pfam" id="PF04127">
    <property type="entry name" value="DFP"/>
    <property type="match status" value="1"/>
</dbReference>
<keyword evidence="2 3" id="KW-0456">Lyase</keyword>
<feature type="binding site" evidence="3">
    <location>
        <position position="375"/>
    </location>
    <ligand>
        <name>CTP</name>
        <dbReference type="ChEBI" id="CHEBI:37563"/>
    </ligand>
</feature>
<evidence type="ECO:0000256" key="5">
    <source>
        <dbReference type="SAM" id="MobiDB-lite"/>
    </source>
</evidence>
<dbReference type="SUPFAM" id="SSF102645">
    <property type="entry name" value="CoaB-like"/>
    <property type="match status" value="1"/>
</dbReference>
<gene>
    <name evidence="3" type="primary">coaBC</name>
    <name evidence="8" type="ORF">SOCEGT47_066070</name>
</gene>
<feature type="region of interest" description="Phosphopantothenate--cysteine ligase" evidence="3">
    <location>
        <begin position="210"/>
        <end position="433"/>
    </location>
</feature>
<comment type="similarity">
    <text evidence="3 4">In the N-terminal section; belongs to the HFCD (homo-oligomeric flavin containing Cys decarboxylase) superfamily.</text>
</comment>
<dbReference type="Pfam" id="PF02441">
    <property type="entry name" value="Flavoprotein"/>
    <property type="match status" value="1"/>
</dbReference>
<dbReference type="UniPathway" id="UPA00241">
    <property type="reaction ID" value="UER00353"/>
</dbReference>
<evidence type="ECO:0000256" key="4">
    <source>
        <dbReference type="RuleBase" id="RU364078"/>
    </source>
</evidence>
<dbReference type="Gene3D" id="3.40.50.1950">
    <property type="entry name" value="Flavin prenyltransferase-like"/>
    <property type="match status" value="1"/>
</dbReference>
<comment type="similarity">
    <text evidence="3 4">In the C-terminal section; belongs to the PPC synthetase family.</text>
</comment>
<evidence type="ECO:0000313" key="8">
    <source>
        <dbReference type="EMBL" id="AUX26054.1"/>
    </source>
</evidence>
<keyword evidence="1 3" id="KW-0210">Decarboxylase</keyword>
<evidence type="ECO:0000313" key="9">
    <source>
        <dbReference type="Proteomes" id="UP000295781"/>
    </source>
</evidence>
<feature type="domain" description="Flavoprotein" evidence="6">
    <location>
        <begin position="27"/>
        <end position="198"/>
    </location>
</feature>
<evidence type="ECO:0000256" key="1">
    <source>
        <dbReference type="ARBA" id="ARBA00022793"/>
    </source>
</evidence>
<keyword evidence="3 4" id="KW-0436">Ligase</keyword>
<comment type="catalytic activity">
    <reaction evidence="3 4">
        <text>N-[(R)-4-phosphopantothenoyl]-L-cysteine + H(+) = (R)-4'-phosphopantetheine + CO2</text>
        <dbReference type="Rhea" id="RHEA:16793"/>
        <dbReference type="ChEBI" id="CHEBI:15378"/>
        <dbReference type="ChEBI" id="CHEBI:16526"/>
        <dbReference type="ChEBI" id="CHEBI:59458"/>
        <dbReference type="ChEBI" id="CHEBI:61723"/>
        <dbReference type="EC" id="4.1.1.36"/>
    </reaction>
</comment>
<dbReference type="GO" id="GO:0004633">
    <property type="term" value="F:phosphopantothenoylcysteine decarboxylase activity"/>
    <property type="evidence" value="ECO:0007669"/>
    <property type="project" value="UniProtKB-UniRule"/>
</dbReference>
<dbReference type="SUPFAM" id="SSF52507">
    <property type="entry name" value="Homo-oligomeric flavin-containing Cys decarboxylases, HFCD"/>
    <property type="match status" value="1"/>
</dbReference>
<dbReference type="GO" id="GO:0046872">
    <property type="term" value="F:metal ion binding"/>
    <property type="evidence" value="ECO:0007669"/>
    <property type="project" value="UniProtKB-KW"/>
</dbReference>
<keyword evidence="3 4" id="KW-0288">FMN</keyword>
<feature type="region of interest" description="Phosphopantothenoylcysteine decarboxylase" evidence="3">
    <location>
        <begin position="1"/>
        <end position="209"/>
    </location>
</feature>
<evidence type="ECO:0000256" key="2">
    <source>
        <dbReference type="ARBA" id="ARBA00023239"/>
    </source>
</evidence>
<comment type="function">
    <text evidence="3">Catalyzes two sequential steps in the biosynthesis of coenzyme A. In the first step cysteine is conjugated to 4'-phosphopantothenate to form 4-phosphopantothenoylcysteine. In the second step the latter compound is decarboxylated to form 4'-phosphopantotheine.</text>
</comment>
<dbReference type="InterPro" id="IPR035929">
    <property type="entry name" value="CoaB-like_sf"/>
</dbReference>
<keyword evidence="3 4" id="KW-0285">Flavoprotein</keyword>
<dbReference type="InterPro" id="IPR005252">
    <property type="entry name" value="CoaBC"/>
</dbReference>
<feature type="binding site" evidence="3">
    <location>
        <position position="312"/>
    </location>
    <ligand>
        <name>CTP</name>
        <dbReference type="ChEBI" id="CHEBI:37563"/>
    </ligand>
</feature>
<evidence type="ECO:0000256" key="3">
    <source>
        <dbReference type="HAMAP-Rule" id="MF_02225"/>
    </source>
</evidence>
<dbReference type="PANTHER" id="PTHR14359">
    <property type="entry name" value="HOMO-OLIGOMERIC FLAVIN CONTAINING CYS DECARBOXYLASE FAMILY"/>
    <property type="match status" value="1"/>
</dbReference>
<evidence type="ECO:0000259" key="6">
    <source>
        <dbReference type="Pfam" id="PF02441"/>
    </source>
</evidence>
<sequence length="433" mass="44424">MSGRTPSSPAPPPDVPAPPAAGRARPTVALAVSGSIAAYKASEVARLLIQGGARVLPIMTRAAQQFLGPMTLSGLCGEPVRDTMWDPGFAGELHVALAAEADLVLLVPATADVLARLAAGRADDLVTALALCAKGPVLAAPAMHPRMWAHPATARNVAALETDGRVQLIGPVFGEVASGERGLGRMAEPAAIAAAALSRLAPRDLAGLRLVVTAGPTLEDLDPVRFLGNRSTGKMGFAVAERAAARGAEVTLIAGPVALSTPPGVRRVDVRGALAMRAALWQALGDDLRGADALVMTAAVSDYRPAEQHPTKLKRTPDLTTLPLVPNPDLLAEVGAARAGLAGAAGGGRSRPPALVGFAVETDTDEGVIAHARRKLAGKRVDLIVANHAADSFGRDDNRATLVTHDAADALGVLPKAALADRILDRVSRLCAR</sequence>
<feature type="binding site" evidence="3">
    <location>
        <position position="302"/>
    </location>
    <ligand>
        <name>CTP</name>
        <dbReference type="ChEBI" id="CHEBI:37563"/>
    </ligand>
</feature>
<feature type="binding site" evidence="3">
    <location>
        <position position="358"/>
    </location>
    <ligand>
        <name>CTP</name>
        <dbReference type="ChEBI" id="CHEBI:37563"/>
    </ligand>
</feature>
<accession>A0A4P2Q8X6</accession>
<keyword evidence="3" id="KW-0460">Magnesium</keyword>